<evidence type="ECO:0000313" key="2">
    <source>
        <dbReference type="Proteomes" id="UP000091967"/>
    </source>
</evidence>
<evidence type="ECO:0000313" key="1">
    <source>
        <dbReference type="EMBL" id="OBS24003.1"/>
    </source>
</evidence>
<protein>
    <submittedName>
        <fullName evidence="1">Uncharacterized protein</fullName>
    </submittedName>
</protein>
<name>A0A1B8ATZ1_FUSPO</name>
<dbReference type="OrthoDB" id="4977394at2759"/>
<dbReference type="OMA" id="THVEANQ"/>
<organism evidence="1 2">
    <name type="scientific">Fusarium poae</name>
    <dbReference type="NCBI Taxonomy" id="36050"/>
    <lineage>
        <taxon>Eukaryota</taxon>
        <taxon>Fungi</taxon>
        <taxon>Dikarya</taxon>
        <taxon>Ascomycota</taxon>
        <taxon>Pezizomycotina</taxon>
        <taxon>Sordariomycetes</taxon>
        <taxon>Hypocreomycetidae</taxon>
        <taxon>Hypocreales</taxon>
        <taxon>Nectriaceae</taxon>
        <taxon>Fusarium</taxon>
    </lineage>
</organism>
<dbReference type="EMBL" id="LYXU01000002">
    <property type="protein sequence ID" value="OBS24003.1"/>
    <property type="molecule type" value="Genomic_DNA"/>
</dbReference>
<accession>A0A1B8ATZ1</accession>
<comment type="caution">
    <text evidence="1">The sequence shown here is derived from an EMBL/GenBank/DDBJ whole genome shotgun (WGS) entry which is preliminary data.</text>
</comment>
<sequence length="223" mass="25328">MQCLSRESFKSDAQYRANIPTGLTLGTLPLYTSWVANTTHVEANQSSCFSVPETMVQEPRYEVYRFDDQIKVLQEKAIVEVLTSTPAEKQLRLDSYGLDKLCEELSDEVIRGMNGPLARWANGCGLVINDLNRPNFRSEAFRLQKGSALWPGRNSTALLVPLSNGNAKIDLLPRGSKDRVAHDWDPRTVIHLNEMGFEFQGNGSVRFIYILFQTARYPEFHVW</sequence>
<dbReference type="Proteomes" id="UP000091967">
    <property type="component" value="Unassembled WGS sequence"/>
</dbReference>
<keyword evidence="2" id="KW-1185">Reference proteome</keyword>
<reference evidence="1 2" key="1">
    <citation type="submission" date="2016-06" db="EMBL/GenBank/DDBJ databases">
        <title>Living apart together: crosstalk between the core and supernumerary genomes in a fungal plant pathogen.</title>
        <authorList>
            <person name="Vanheule A."/>
            <person name="Audenaert K."/>
            <person name="Warris S."/>
            <person name="Van De Geest H."/>
            <person name="Schijlen E."/>
            <person name="Hofte M."/>
            <person name="De Saeger S."/>
            <person name="Haesaert G."/>
            <person name="Waalwijk C."/>
            <person name="Van Der Lee T."/>
        </authorList>
    </citation>
    <scope>NUCLEOTIDE SEQUENCE [LARGE SCALE GENOMIC DNA]</scope>
    <source>
        <strain evidence="1 2">2516</strain>
    </source>
</reference>
<gene>
    <name evidence="1" type="ORF">FPOA_04551</name>
</gene>
<proteinExistence type="predicted"/>
<dbReference type="AlphaFoldDB" id="A0A1B8ATZ1"/>